<dbReference type="EMBL" id="FMMM01000014">
    <property type="protein sequence ID" value="SCQ17960.1"/>
    <property type="molecule type" value="Genomic_DNA"/>
</dbReference>
<sequence>MAQIEQRPNYCDFTTDFRYVKSGNKFLLPIEKLIEGRPINT</sequence>
<dbReference type="RefSeq" id="WP_256122160.1">
    <property type="nucleotide sequence ID" value="NZ_FMML01000005.1"/>
</dbReference>
<evidence type="ECO:0000313" key="1">
    <source>
        <dbReference type="EMBL" id="SCQ17960.1"/>
    </source>
</evidence>
<evidence type="ECO:0000313" key="2">
    <source>
        <dbReference type="Proteomes" id="UP000182057"/>
    </source>
</evidence>
<organism evidence="1 2">
    <name type="scientific">Tannerella forsythia</name>
    <name type="common">Bacteroides forsythus</name>
    <dbReference type="NCBI Taxonomy" id="28112"/>
    <lineage>
        <taxon>Bacteria</taxon>
        <taxon>Pseudomonadati</taxon>
        <taxon>Bacteroidota</taxon>
        <taxon>Bacteroidia</taxon>
        <taxon>Bacteroidales</taxon>
        <taxon>Tannerellaceae</taxon>
        <taxon>Tannerella</taxon>
    </lineage>
</organism>
<protein>
    <submittedName>
        <fullName evidence="1">Uncharacterized protein</fullName>
    </submittedName>
</protein>
<name>A0A1D3UCW3_TANFO</name>
<dbReference type="AlphaFoldDB" id="A0A1D3UCW3"/>
<gene>
    <name evidence="1" type="ORF">TFUB20_00183</name>
</gene>
<reference evidence="1 2" key="1">
    <citation type="submission" date="2016-09" db="EMBL/GenBank/DDBJ databases">
        <authorList>
            <person name="Capua I."/>
            <person name="De Benedictis P."/>
            <person name="Joannis T."/>
            <person name="Lombin L.H."/>
            <person name="Cattoli G."/>
        </authorList>
    </citation>
    <scope>NUCLEOTIDE SEQUENCE [LARGE SCALE GENOMIC DNA]</scope>
    <source>
        <strain evidence="1 2">UB20</strain>
    </source>
</reference>
<dbReference type="Proteomes" id="UP000182057">
    <property type="component" value="Unassembled WGS sequence"/>
</dbReference>
<proteinExistence type="predicted"/>
<accession>A0A1D3UCW3</accession>